<evidence type="ECO:0000313" key="4">
    <source>
        <dbReference type="Proteomes" id="UP000318199"/>
    </source>
</evidence>
<keyword evidence="2" id="KW-0732">Signal</keyword>
<dbReference type="AlphaFoldDB" id="A0A562ZKE2"/>
<organism evidence="3 4">
    <name type="scientific">Caenimonas sedimenti</name>
    <dbReference type="NCBI Taxonomy" id="2596921"/>
    <lineage>
        <taxon>Bacteria</taxon>
        <taxon>Pseudomonadati</taxon>
        <taxon>Pseudomonadota</taxon>
        <taxon>Betaproteobacteria</taxon>
        <taxon>Burkholderiales</taxon>
        <taxon>Comamonadaceae</taxon>
        <taxon>Caenimonas</taxon>
    </lineage>
</organism>
<feature type="signal peptide" evidence="2">
    <location>
        <begin position="1"/>
        <end position="21"/>
    </location>
</feature>
<name>A0A562ZKE2_9BURK</name>
<evidence type="ECO:0000313" key="3">
    <source>
        <dbReference type="EMBL" id="TWO68891.1"/>
    </source>
</evidence>
<dbReference type="Proteomes" id="UP000318199">
    <property type="component" value="Unassembled WGS sequence"/>
</dbReference>
<gene>
    <name evidence="3" type="ORF">FN976_21065</name>
</gene>
<protein>
    <submittedName>
        <fullName evidence="3">Uncharacterized protein</fullName>
    </submittedName>
</protein>
<proteinExistence type="predicted"/>
<dbReference type="PROSITE" id="PS51257">
    <property type="entry name" value="PROKAR_LIPOPROTEIN"/>
    <property type="match status" value="1"/>
</dbReference>
<dbReference type="EMBL" id="VOBQ01000017">
    <property type="protein sequence ID" value="TWO68891.1"/>
    <property type="molecule type" value="Genomic_DNA"/>
</dbReference>
<dbReference type="RefSeq" id="WP_145895043.1">
    <property type="nucleotide sequence ID" value="NZ_VOBQ01000017.1"/>
</dbReference>
<evidence type="ECO:0000256" key="2">
    <source>
        <dbReference type="SAM" id="SignalP"/>
    </source>
</evidence>
<evidence type="ECO:0000256" key="1">
    <source>
        <dbReference type="SAM" id="MobiDB-lite"/>
    </source>
</evidence>
<keyword evidence="4" id="KW-1185">Reference proteome</keyword>
<comment type="caution">
    <text evidence="3">The sequence shown here is derived from an EMBL/GenBank/DDBJ whole genome shotgun (WGS) entry which is preliminary data.</text>
</comment>
<feature type="region of interest" description="Disordered" evidence="1">
    <location>
        <begin position="65"/>
        <end position="89"/>
    </location>
</feature>
<accession>A0A562ZKE2</accession>
<sequence length="89" mass="8941">MNRFARSRLLPAMVIAGPLLVACGGGGGDSGPALVAGTDVPVTATNTSTEAISFVQQQRTLTGADSAEPITLGEAKLATSETDEPDPSI</sequence>
<feature type="chain" id="PRO_5022000852" evidence="2">
    <location>
        <begin position="22"/>
        <end position="89"/>
    </location>
</feature>
<reference evidence="3 4" key="1">
    <citation type="submission" date="2019-07" db="EMBL/GenBank/DDBJ databases">
        <title>Caenimonas sedimenti sp. nov., isolated from activated sludge.</title>
        <authorList>
            <person name="Xu J."/>
        </authorList>
    </citation>
    <scope>NUCLEOTIDE SEQUENCE [LARGE SCALE GENOMIC DNA]</scope>
    <source>
        <strain evidence="3 4">HX-9-20</strain>
    </source>
</reference>